<evidence type="ECO:0000313" key="3">
    <source>
        <dbReference type="Proteomes" id="UP000536685"/>
    </source>
</evidence>
<feature type="transmembrane region" description="Helical" evidence="1">
    <location>
        <begin position="105"/>
        <end position="127"/>
    </location>
</feature>
<dbReference type="AlphaFoldDB" id="A0A841ANF2"/>
<organism evidence="2 3">
    <name type="scientific">Conyzicola lurida</name>
    <dbReference type="NCBI Taxonomy" id="1172621"/>
    <lineage>
        <taxon>Bacteria</taxon>
        <taxon>Bacillati</taxon>
        <taxon>Actinomycetota</taxon>
        <taxon>Actinomycetes</taxon>
        <taxon>Micrococcales</taxon>
        <taxon>Microbacteriaceae</taxon>
        <taxon>Conyzicola</taxon>
    </lineage>
</organism>
<evidence type="ECO:0000256" key="1">
    <source>
        <dbReference type="SAM" id="Phobius"/>
    </source>
</evidence>
<proteinExistence type="predicted"/>
<sequence>MKFYSDFAAHRSRQITVDVLAVAFMAAWIWLGAFVYSLVLGLSDFGVQMEEAGAGFRETMTDVGENLGDVPFIGGGISAPFDSASSAGATLESAGQAQQDAVQNLATGLGVGIAVLPVLMILVFWLVPRLRFARRAGQAKALVSGGAGVDLLALRALSNQRLPVLAGVDADPMGAWRRGDPEVMRSLAALELRSTGVRLT</sequence>
<keyword evidence="1" id="KW-1133">Transmembrane helix</keyword>
<accession>A0A841ANF2</accession>
<evidence type="ECO:0000313" key="2">
    <source>
        <dbReference type="EMBL" id="MBB5843236.1"/>
    </source>
</evidence>
<comment type="caution">
    <text evidence="2">The sequence shown here is derived from an EMBL/GenBank/DDBJ whole genome shotgun (WGS) entry which is preliminary data.</text>
</comment>
<protein>
    <submittedName>
        <fullName evidence="2">Uncharacterized protein</fullName>
    </submittedName>
</protein>
<dbReference type="RefSeq" id="WP_184235633.1">
    <property type="nucleotide sequence ID" value="NZ_JACHMJ010000001.1"/>
</dbReference>
<reference evidence="2 3" key="1">
    <citation type="submission" date="2020-08" db="EMBL/GenBank/DDBJ databases">
        <title>Sequencing the genomes of 1000 actinobacteria strains.</title>
        <authorList>
            <person name="Klenk H.-P."/>
        </authorList>
    </citation>
    <scope>NUCLEOTIDE SEQUENCE [LARGE SCALE GENOMIC DNA]</scope>
    <source>
        <strain evidence="2 3">DSM 105784</strain>
    </source>
</reference>
<gene>
    <name evidence="2" type="ORF">HD599_001559</name>
</gene>
<keyword evidence="1" id="KW-0812">Transmembrane</keyword>
<keyword evidence="3" id="KW-1185">Reference proteome</keyword>
<name>A0A841ANF2_9MICO</name>
<dbReference type="Proteomes" id="UP000536685">
    <property type="component" value="Unassembled WGS sequence"/>
</dbReference>
<dbReference type="EMBL" id="JACHMJ010000001">
    <property type="protein sequence ID" value="MBB5843236.1"/>
    <property type="molecule type" value="Genomic_DNA"/>
</dbReference>
<keyword evidence="1" id="KW-0472">Membrane</keyword>
<feature type="transmembrane region" description="Helical" evidence="1">
    <location>
        <begin position="20"/>
        <end position="39"/>
    </location>
</feature>